<proteinExistence type="predicted"/>
<feature type="non-terminal residue" evidence="1">
    <location>
        <position position="113"/>
    </location>
</feature>
<dbReference type="AlphaFoldDB" id="A0A0H5R839"/>
<dbReference type="EMBL" id="HACM01009554">
    <property type="protein sequence ID" value="CRZ09996.1"/>
    <property type="molecule type" value="Transcribed_RNA"/>
</dbReference>
<protein>
    <submittedName>
        <fullName evidence="1">Uncharacterized protein</fullName>
    </submittedName>
</protein>
<sequence>MSLISRPSLVLARIRKNTCTDSVGRARLIARPGVMHFAIVKLSFLISIDGSLGQPSSPSSSSCWGVVGRKFWGICFLLASGENILPGGRLMMPAEIATGALSEILYGGNQVIR</sequence>
<name>A0A0H5R839_9EUKA</name>
<reference evidence="1" key="1">
    <citation type="submission" date="2015-04" db="EMBL/GenBank/DDBJ databases">
        <title>The genome sequence of the plant pathogenic Rhizarian Plasmodiophora brassicae reveals insights in its biotrophic life cycle and the origin of chitin synthesis.</title>
        <authorList>
            <person name="Schwelm A."/>
            <person name="Fogelqvist J."/>
            <person name="Knaust A."/>
            <person name="Julke S."/>
            <person name="Lilja T."/>
            <person name="Dhandapani V."/>
            <person name="Bonilla-Rosso G."/>
            <person name="Karlsson M."/>
            <person name="Shevchenko A."/>
            <person name="Choi S.R."/>
            <person name="Kim H.G."/>
            <person name="Park J.Y."/>
            <person name="Lim Y.P."/>
            <person name="Ludwig-Muller J."/>
            <person name="Dixelius C."/>
        </authorList>
    </citation>
    <scope>NUCLEOTIDE SEQUENCE</scope>
    <source>
        <tissue evidence="1">Potato root galls</tissue>
    </source>
</reference>
<evidence type="ECO:0000313" key="1">
    <source>
        <dbReference type="EMBL" id="CRZ09996.1"/>
    </source>
</evidence>
<accession>A0A0H5R839</accession>
<organism evidence="1">
    <name type="scientific">Spongospora subterranea</name>
    <dbReference type="NCBI Taxonomy" id="70186"/>
    <lineage>
        <taxon>Eukaryota</taxon>
        <taxon>Sar</taxon>
        <taxon>Rhizaria</taxon>
        <taxon>Endomyxa</taxon>
        <taxon>Phytomyxea</taxon>
        <taxon>Plasmodiophorida</taxon>
        <taxon>Plasmodiophoridae</taxon>
        <taxon>Spongospora</taxon>
    </lineage>
</organism>